<evidence type="ECO:0000256" key="1">
    <source>
        <dbReference type="SAM" id="MobiDB-lite"/>
    </source>
</evidence>
<feature type="compositionally biased region" description="Basic residues" evidence="1">
    <location>
        <begin position="309"/>
        <end position="320"/>
    </location>
</feature>
<feature type="compositionally biased region" description="Polar residues" evidence="1">
    <location>
        <begin position="431"/>
        <end position="443"/>
    </location>
</feature>
<evidence type="ECO:0000313" key="3">
    <source>
        <dbReference type="Proteomes" id="UP001215598"/>
    </source>
</evidence>
<feature type="compositionally biased region" description="Polar residues" evidence="1">
    <location>
        <begin position="612"/>
        <end position="626"/>
    </location>
</feature>
<feature type="compositionally biased region" description="Low complexity" evidence="1">
    <location>
        <begin position="86"/>
        <end position="100"/>
    </location>
</feature>
<comment type="caution">
    <text evidence="2">The sequence shown here is derived from an EMBL/GenBank/DDBJ whole genome shotgun (WGS) entry which is preliminary data.</text>
</comment>
<proteinExistence type="predicted"/>
<name>A0AAD7K4D0_9AGAR</name>
<dbReference type="EMBL" id="JARKIB010000009">
    <property type="protein sequence ID" value="KAJ7776421.1"/>
    <property type="molecule type" value="Genomic_DNA"/>
</dbReference>
<protein>
    <submittedName>
        <fullName evidence="2">Uncharacterized protein</fullName>
    </submittedName>
</protein>
<feature type="region of interest" description="Disordered" evidence="1">
    <location>
        <begin position="431"/>
        <end position="500"/>
    </location>
</feature>
<feature type="compositionally biased region" description="Low complexity" evidence="1">
    <location>
        <begin position="661"/>
        <end position="670"/>
    </location>
</feature>
<accession>A0AAD7K4D0</accession>
<dbReference type="AlphaFoldDB" id="A0AAD7K4D0"/>
<dbReference type="Proteomes" id="UP001215598">
    <property type="component" value="Unassembled WGS sequence"/>
</dbReference>
<feature type="compositionally biased region" description="Polar residues" evidence="1">
    <location>
        <begin position="581"/>
        <end position="602"/>
    </location>
</feature>
<gene>
    <name evidence="2" type="ORF">B0H16DRAFT_1712791</name>
</gene>
<feature type="region of interest" description="Disordered" evidence="1">
    <location>
        <begin position="66"/>
        <end position="169"/>
    </location>
</feature>
<organism evidence="2 3">
    <name type="scientific">Mycena metata</name>
    <dbReference type="NCBI Taxonomy" id="1033252"/>
    <lineage>
        <taxon>Eukaryota</taxon>
        <taxon>Fungi</taxon>
        <taxon>Dikarya</taxon>
        <taxon>Basidiomycota</taxon>
        <taxon>Agaricomycotina</taxon>
        <taxon>Agaricomycetes</taxon>
        <taxon>Agaricomycetidae</taxon>
        <taxon>Agaricales</taxon>
        <taxon>Marasmiineae</taxon>
        <taxon>Mycenaceae</taxon>
        <taxon>Mycena</taxon>
    </lineage>
</organism>
<sequence>MSGPVHPIEIVGEKGKRYYEIQKTGTDPETGKPWATSWIPKSRVANEVVDPWKAKLKKILEEWEATDRAENSAPRIRATSTVGMCNLPSSSPRAPSNPRLEPSNPEGSGQEAPPIANKRKRVDSPGDEALPKSKGYATAKTAGDPRECSEMQGTRHPVNASAAPEATTEHPYDAIPPFCEGGSSPHEVMEKSSVIAPQQALYDPSLEPNCGGDLLDVSATPLEQHLYNEDVEMNDQRVVSETPENSLDLDHDTGLDSNPPPRHIVFPQREFLLHGNALPLTMELEPLFSFRPPIRGEDPIAEVTTTYHRSPKKPKPRGKAKNVPTANVNGSMLIGHAMVPKDRLPTYQVSPMKRKELIDELHRDPGFRLPSMLPRQVFPGNQESFQSQILCEDTEQEIDRNFDLNLRRLQSPIAANVPLCGLLQGTHETITTPTRVGTGSPSHAESPPIEGNDFDTPYLDQFSPSRESPHPGDTEGESPSSHIAHQTPVGTLPLTSSPIQGNIITQRPTKCPECGDESFTKEHLLDPQNDPSHRQIKVDVLFKTGKNQKSKRLTGPIVRNKDFMFRCTPYSRHTRHEYPEQSRSINAAITPSRLSQKTTTSGPHPIVKHPPTASQPSALTSTHLPNPSTPPFVRDHVPHAPSSYALRRHPADSPSSPPDPAARLPRSLRPMFAPAACAPHSSA</sequence>
<evidence type="ECO:0000313" key="2">
    <source>
        <dbReference type="EMBL" id="KAJ7776421.1"/>
    </source>
</evidence>
<keyword evidence="3" id="KW-1185">Reference proteome</keyword>
<feature type="region of interest" description="Disordered" evidence="1">
    <location>
        <begin position="574"/>
        <end position="683"/>
    </location>
</feature>
<feature type="region of interest" description="Disordered" evidence="1">
    <location>
        <begin position="306"/>
        <end position="327"/>
    </location>
</feature>
<reference evidence="2" key="1">
    <citation type="submission" date="2023-03" db="EMBL/GenBank/DDBJ databases">
        <title>Massive genome expansion in bonnet fungi (Mycena s.s.) driven by repeated elements and novel gene families across ecological guilds.</title>
        <authorList>
            <consortium name="Lawrence Berkeley National Laboratory"/>
            <person name="Harder C.B."/>
            <person name="Miyauchi S."/>
            <person name="Viragh M."/>
            <person name="Kuo A."/>
            <person name="Thoen E."/>
            <person name="Andreopoulos B."/>
            <person name="Lu D."/>
            <person name="Skrede I."/>
            <person name="Drula E."/>
            <person name="Henrissat B."/>
            <person name="Morin E."/>
            <person name="Kohler A."/>
            <person name="Barry K."/>
            <person name="LaButti K."/>
            <person name="Morin E."/>
            <person name="Salamov A."/>
            <person name="Lipzen A."/>
            <person name="Mereny Z."/>
            <person name="Hegedus B."/>
            <person name="Baldrian P."/>
            <person name="Stursova M."/>
            <person name="Weitz H."/>
            <person name="Taylor A."/>
            <person name="Grigoriev I.V."/>
            <person name="Nagy L.G."/>
            <person name="Martin F."/>
            <person name="Kauserud H."/>
        </authorList>
    </citation>
    <scope>NUCLEOTIDE SEQUENCE</scope>
    <source>
        <strain evidence="2">CBHHK182m</strain>
    </source>
</reference>